<evidence type="ECO:0000256" key="3">
    <source>
        <dbReference type="ARBA" id="ARBA00022529"/>
    </source>
</evidence>
<sequence>NQVSSVECLSLIAASVVVTSAAVAPSQGIVLGPSSSRMRKVAIAIVVAAVWAGCLLLTQAKFEDSCMACMCWASTNCSYDREQPCVTHEWGEYCGPFAITFNYWIDGGCRHVDDVDKPSIDCTLPPYYECVGSDNCNQMTVQAYLEKYVTSAHPKADCELYAKTHSGGPWGINQPYALEYWNAVSECCVNITETFGQTESICDTKQAPFKIY</sequence>
<dbReference type="Gene3D" id="1.10.530.10">
    <property type="match status" value="1"/>
</dbReference>
<feature type="disulfide bond" evidence="8">
    <location>
        <begin position="130"/>
        <end position="136"/>
    </location>
</feature>
<feature type="disulfide bond" evidence="8">
    <location>
        <begin position="69"/>
        <end position="188"/>
    </location>
</feature>
<evidence type="ECO:0000256" key="8">
    <source>
        <dbReference type="PIRSR" id="PIRSR608597-3"/>
    </source>
</evidence>
<feature type="disulfide bond" evidence="8">
    <location>
        <begin position="71"/>
        <end position="77"/>
    </location>
</feature>
<dbReference type="PANTHER" id="PTHR11195:SF13">
    <property type="entry name" value="INVERTEBRATE-TYPE LYSOZYME 2-RELATED"/>
    <property type="match status" value="1"/>
</dbReference>
<evidence type="ECO:0000313" key="10">
    <source>
        <dbReference type="EMBL" id="CAL4069801.1"/>
    </source>
</evidence>
<keyword evidence="5" id="KW-0378">Hydrolase</keyword>
<comment type="caution">
    <text evidence="10">The sequence shown here is derived from an EMBL/GenBank/DDBJ whole genome shotgun (WGS) entry which is preliminary data.</text>
</comment>
<evidence type="ECO:0000256" key="9">
    <source>
        <dbReference type="SAM" id="Phobius"/>
    </source>
</evidence>
<proteinExistence type="predicted"/>
<keyword evidence="6 8" id="KW-1015">Disulfide bond</keyword>
<keyword evidence="4" id="KW-0081">Bacteriolytic enzyme</keyword>
<accession>A0AAV2Q3G8</accession>
<dbReference type="PROSITE" id="PS51909">
    <property type="entry name" value="LYSOZYME_I"/>
    <property type="match status" value="1"/>
</dbReference>
<keyword evidence="7" id="KW-0326">Glycosidase</keyword>
<dbReference type="GO" id="GO:0003796">
    <property type="term" value="F:lysozyme activity"/>
    <property type="evidence" value="ECO:0007669"/>
    <property type="project" value="UniProtKB-EC"/>
</dbReference>
<reference evidence="10 11" key="1">
    <citation type="submission" date="2024-05" db="EMBL/GenBank/DDBJ databases">
        <authorList>
            <person name="Wallberg A."/>
        </authorList>
    </citation>
    <scope>NUCLEOTIDE SEQUENCE [LARGE SCALE GENOMIC DNA]</scope>
</reference>
<keyword evidence="9" id="KW-0812">Transmembrane</keyword>
<dbReference type="GO" id="GO:0031640">
    <property type="term" value="P:killing of cells of another organism"/>
    <property type="evidence" value="ECO:0007669"/>
    <property type="project" value="UniProtKB-KW"/>
</dbReference>
<dbReference type="InterPro" id="IPR008597">
    <property type="entry name" value="Invert_lysozyme"/>
</dbReference>
<evidence type="ECO:0000313" key="11">
    <source>
        <dbReference type="Proteomes" id="UP001497623"/>
    </source>
</evidence>
<feature type="disulfide bond" evidence="8">
    <location>
        <begin position="66"/>
        <end position="158"/>
    </location>
</feature>
<evidence type="ECO:0000256" key="5">
    <source>
        <dbReference type="ARBA" id="ARBA00022801"/>
    </source>
</evidence>
<dbReference type="PANTHER" id="PTHR11195">
    <property type="entry name" value="DESTABILASE-RELATED"/>
    <property type="match status" value="1"/>
</dbReference>
<evidence type="ECO:0000256" key="7">
    <source>
        <dbReference type="ARBA" id="ARBA00023295"/>
    </source>
</evidence>
<evidence type="ECO:0000256" key="4">
    <source>
        <dbReference type="ARBA" id="ARBA00022638"/>
    </source>
</evidence>
<dbReference type="AlphaFoldDB" id="A0AAV2Q3G8"/>
<gene>
    <name evidence="10" type="ORF">MNOR_LOCUS8049</name>
</gene>
<feature type="disulfide bond" evidence="8">
    <location>
        <begin position="85"/>
        <end position="94"/>
    </location>
</feature>
<keyword evidence="9" id="KW-1133">Transmembrane helix</keyword>
<organism evidence="10 11">
    <name type="scientific">Meganyctiphanes norvegica</name>
    <name type="common">Northern krill</name>
    <name type="synonym">Thysanopoda norvegica</name>
    <dbReference type="NCBI Taxonomy" id="48144"/>
    <lineage>
        <taxon>Eukaryota</taxon>
        <taxon>Metazoa</taxon>
        <taxon>Ecdysozoa</taxon>
        <taxon>Arthropoda</taxon>
        <taxon>Crustacea</taxon>
        <taxon>Multicrustacea</taxon>
        <taxon>Malacostraca</taxon>
        <taxon>Eumalacostraca</taxon>
        <taxon>Eucarida</taxon>
        <taxon>Euphausiacea</taxon>
        <taxon>Euphausiidae</taxon>
        <taxon>Meganyctiphanes</taxon>
    </lineage>
</organism>
<evidence type="ECO:0000256" key="1">
    <source>
        <dbReference type="ARBA" id="ARBA00000632"/>
    </source>
</evidence>
<evidence type="ECO:0000256" key="2">
    <source>
        <dbReference type="ARBA" id="ARBA00012732"/>
    </source>
</evidence>
<evidence type="ECO:0000256" key="6">
    <source>
        <dbReference type="ARBA" id="ARBA00023157"/>
    </source>
</evidence>
<keyword evidence="11" id="KW-1185">Reference proteome</keyword>
<dbReference type="EMBL" id="CAXKWB010003657">
    <property type="protein sequence ID" value="CAL4069801.1"/>
    <property type="molecule type" value="Genomic_DNA"/>
</dbReference>
<dbReference type="Pfam" id="PF05497">
    <property type="entry name" value="Destabilase"/>
    <property type="match status" value="1"/>
</dbReference>
<dbReference type="GO" id="GO:0042742">
    <property type="term" value="P:defense response to bacterium"/>
    <property type="evidence" value="ECO:0007669"/>
    <property type="project" value="UniProtKB-KW"/>
</dbReference>
<keyword evidence="3" id="KW-0929">Antimicrobial</keyword>
<feature type="transmembrane region" description="Helical" evidence="9">
    <location>
        <begin position="38"/>
        <end position="57"/>
    </location>
</feature>
<feature type="non-terminal residue" evidence="10">
    <location>
        <position position="1"/>
    </location>
</feature>
<keyword evidence="9" id="KW-0472">Membrane</keyword>
<protein>
    <recommendedName>
        <fullName evidence="2">lysozyme</fullName>
        <ecNumber evidence="2">3.2.1.17</ecNumber>
    </recommendedName>
</protein>
<comment type="catalytic activity">
    <reaction evidence="1">
        <text>Hydrolysis of (1-&gt;4)-beta-linkages between N-acetylmuramic acid and N-acetyl-D-glucosamine residues in a peptidoglycan and between N-acetyl-D-glucosamine residues in chitodextrins.</text>
        <dbReference type="EC" id="3.2.1.17"/>
    </reaction>
</comment>
<dbReference type="Proteomes" id="UP001497623">
    <property type="component" value="Unassembled WGS sequence"/>
</dbReference>
<dbReference type="EC" id="3.2.1.17" evidence="2"/>
<name>A0AAV2Q3G8_MEGNR</name>